<dbReference type="EMBL" id="UINC01001571">
    <property type="protein sequence ID" value="SUZ83881.1"/>
    <property type="molecule type" value="Genomic_DNA"/>
</dbReference>
<dbReference type="Pfam" id="PF02403">
    <property type="entry name" value="Seryl_tRNA_N"/>
    <property type="match status" value="1"/>
</dbReference>
<evidence type="ECO:0000256" key="10">
    <source>
        <dbReference type="ARBA" id="ARBA00023146"/>
    </source>
</evidence>
<proteinExistence type="inferred from homology"/>
<dbReference type="InterPro" id="IPR045864">
    <property type="entry name" value="aa-tRNA-synth_II/BPL/LPL"/>
</dbReference>
<dbReference type="AlphaFoldDB" id="A0A381QWU9"/>
<dbReference type="PANTHER" id="PTHR43697">
    <property type="entry name" value="SERYL-TRNA SYNTHETASE"/>
    <property type="match status" value="1"/>
</dbReference>
<reference evidence="17" key="1">
    <citation type="submission" date="2018-05" db="EMBL/GenBank/DDBJ databases">
        <authorList>
            <person name="Lanie J.A."/>
            <person name="Ng W.-L."/>
            <person name="Kazmierczak K.M."/>
            <person name="Andrzejewski T.M."/>
            <person name="Davidsen T.M."/>
            <person name="Wayne K.J."/>
            <person name="Tettelin H."/>
            <person name="Glass J.I."/>
            <person name="Rusch D."/>
            <person name="Podicherti R."/>
            <person name="Tsui H.-C.T."/>
            <person name="Winkler M.E."/>
        </authorList>
    </citation>
    <scope>NUCLEOTIDE SEQUENCE</scope>
</reference>
<keyword evidence="9" id="KW-0648">Protein biosynthesis</keyword>
<comment type="similarity">
    <text evidence="3">Belongs to the class-II aminoacyl-tRNA synthetase family. Type-1 seryl-tRNA synthetase subfamily.</text>
</comment>
<evidence type="ECO:0000256" key="8">
    <source>
        <dbReference type="ARBA" id="ARBA00022840"/>
    </source>
</evidence>
<evidence type="ECO:0000256" key="4">
    <source>
        <dbReference type="ARBA" id="ARBA00012840"/>
    </source>
</evidence>
<evidence type="ECO:0000256" key="1">
    <source>
        <dbReference type="ARBA" id="ARBA00004496"/>
    </source>
</evidence>
<dbReference type="Gene3D" id="1.10.287.40">
    <property type="entry name" value="Serine-tRNA synthetase, tRNA binding domain"/>
    <property type="match status" value="1"/>
</dbReference>
<dbReference type="Pfam" id="PF00587">
    <property type="entry name" value="tRNA-synt_2b"/>
    <property type="match status" value="1"/>
</dbReference>
<organism evidence="17">
    <name type="scientific">marine metagenome</name>
    <dbReference type="NCBI Taxonomy" id="408172"/>
    <lineage>
        <taxon>unclassified sequences</taxon>
        <taxon>metagenomes</taxon>
        <taxon>ecological metagenomes</taxon>
    </lineage>
</organism>
<keyword evidence="10" id="KW-0030">Aminoacyl-tRNA synthetase</keyword>
<evidence type="ECO:0000256" key="3">
    <source>
        <dbReference type="ARBA" id="ARBA00010728"/>
    </source>
</evidence>
<keyword evidence="5" id="KW-0963">Cytoplasm</keyword>
<dbReference type="GO" id="GO:0005737">
    <property type="term" value="C:cytoplasm"/>
    <property type="evidence" value="ECO:0007669"/>
    <property type="project" value="UniProtKB-SubCell"/>
</dbReference>
<comment type="subcellular location">
    <subcellularLocation>
        <location evidence="1">Cytoplasm</location>
    </subcellularLocation>
</comment>
<feature type="domain" description="Aminoacyl-transfer RNA synthetases class-II family profile" evidence="16">
    <location>
        <begin position="176"/>
        <end position="416"/>
    </location>
</feature>
<dbReference type="PANTHER" id="PTHR43697:SF1">
    <property type="entry name" value="SERINE--TRNA LIGASE"/>
    <property type="match status" value="1"/>
</dbReference>
<dbReference type="GO" id="GO:0006434">
    <property type="term" value="P:seryl-tRNA aminoacylation"/>
    <property type="evidence" value="ECO:0007669"/>
    <property type="project" value="InterPro"/>
</dbReference>
<dbReference type="GO" id="GO:0004828">
    <property type="term" value="F:serine-tRNA ligase activity"/>
    <property type="evidence" value="ECO:0007669"/>
    <property type="project" value="UniProtKB-EC"/>
</dbReference>
<sequence length="424" mass="48347">MLSISRFSEDKEGILKGLKKRKFDNIEIIDKIIDLDISRKKLQQDLDQILFESNTISKEIAEIFKSNKSDKNVDELKKKSSTLKSKSKEISEKLDSVKKDIRTHLTTIPNIPENEVPDGSSEEDNIEIFISNKDIKENNDCKNHWDISKKYDILDFELGSKITGSGFPVYKGAGAKLQRALISYFLDKNIDAGYSEYNVPYLVNQESAFSTGQLPDKDGQMYHIGNDDLYLIPTSEVPLTNIYRDVILENKQLPICMTAYTPCFRREAGSYGAEVRGLNRIHQFDKVEIVRIEHPDKSKESFDKMISHVKSILNELKLDYRIINLCAGDLGFTSAITYDFEVYSKGQNKWLEISSVSNFKTYQSNRLNLKYKDSDGKNKYLHTLNGSSLALPRVMSALLENNQTKEGISIPNVLVPYTGFDIIK</sequence>
<dbReference type="SUPFAM" id="SSF55681">
    <property type="entry name" value="Class II aaRS and biotin synthetases"/>
    <property type="match status" value="1"/>
</dbReference>
<evidence type="ECO:0000313" key="17">
    <source>
        <dbReference type="EMBL" id="SUZ83881.1"/>
    </source>
</evidence>
<dbReference type="InterPro" id="IPR002317">
    <property type="entry name" value="Ser-tRNA-ligase_type_1"/>
</dbReference>
<dbReference type="InterPro" id="IPR042103">
    <property type="entry name" value="SerRS_1_N_sf"/>
</dbReference>
<dbReference type="InterPro" id="IPR015866">
    <property type="entry name" value="Ser-tRNA-synth_1_N"/>
</dbReference>
<dbReference type="InterPro" id="IPR006195">
    <property type="entry name" value="aa-tRNA-synth_II"/>
</dbReference>
<evidence type="ECO:0000259" key="16">
    <source>
        <dbReference type="PROSITE" id="PS50862"/>
    </source>
</evidence>
<evidence type="ECO:0000256" key="2">
    <source>
        <dbReference type="ARBA" id="ARBA00005045"/>
    </source>
</evidence>
<evidence type="ECO:0000256" key="15">
    <source>
        <dbReference type="ARBA" id="ARBA00048823"/>
    </source>
</evidence>
<keyword evidence="8" id="KW-0067">ATP-binding</keyword>
<dbReference type="Gene3D" id="3.30.930.10">
    <property type="entry name" value="Bira Bifunctional Protein, Domain 2"/>
    <property type="match status" value="1"/>
</dbReference>
<dbReference type="GO" id="GO:0005524">
    <property type="term" value="F:ATP binding"/>
    <property type="evidence" value="ECO:0007669"/>
    <property type="project" value="UniProtKB-KW"/>
</dbReference>
<name>A0A381QWU9_9ZZZZ</name>
<keyword evidence="6" id="KW-0436">Ligase</keyword>
<protein>
    <recommendedName>
        <fullName evidence="13">Serine--tRNA ligase</fullName>
        <ecNumber evidence="4">6.1.1.11</ecNumber>
    </recommendedName>
    <alternativeName>
        <fullName evidence="11">Seryl-tRNA synthetase</fullName>
    </alternativeName>
    <alternativeName>
        <fullName evidence="12">Seryl-tRNA(Ser/Sec) synthetase</fullName>
    </alternativeName>
</protein>
<dbReference type="PROSITE" id="PS50862">
    <property type="entry name" value="AA_TRNA_LIGASE_II"/>
    <property type="match status" value="1"/>
</dbReference>
<evidence type="ECO:0000256" key="6">
    <source>
        <dbReference type="ARBA" id="ARBA00022598"/>
    </source>
</evidence>
<dbReference type="PRINTS" id="PR00981">
    <property type="entry name" value="TRNASYNTHSER"/>
</dbReference>
<evidence type="ECO:0000256" key="12">
    <source>
        <dbReference type="ARBA" id="ARBA00033352"/>
    </source>
</evidence>
<accession>A0A381QWU9</accession>
<evidence type="ECO:0000256" key="13">
    <source>
        <dbReference type="ARBA" id="ARBA00039158"/>
    </source>
</evidence>
<dbReference type="SUPFAM" id="SSF46589">
    <property type="entry name" value="tRNA-binding arm"/>
    <property type="match status" value="1"/>
</dbReference>
<gene>
    <name evidence="17" type="ORF">METZ01_LOCUS36735</name>
</gene>
<dbReference type="InterPro" id="IPR010978">
    <property type="entry name" value="tRNA-bd_arm"/>
</dbReference>
<evidence type="ECO:0000256" key="9">
    <source>
        <dbReference type="ARBA" id="ARBA00022917"/>
    </source>
</evidence>
<comment type="catalytic activity">
    <reaction evidence="14">
        <text>tRNA(Sec) + L-serine + ATP = L-seryl-tRNA(Sec) + AMP + diphosphate + H(+)</text>
        <dbReference type="Rhea" id="RHEA:42580"/>
        <dbReference type="Rhea" id="RHEA-COMP:9742"/>
        <dbReference type="Rhea" id="RHEA-COMP:10128"/>
        <dbReference type="ChEBI" id="CHEBI:15378"/>
        <dbReference type="ChEBI" id="CHEBI:30616"/>
        <dbReference type="ChEBI" id="CHEBI:33019"/>
        <dbReference type="ChEBI" id="CHEBI:33384"/>
        <dbReference type="ChEBI" id="CHEBI:78442"/>
        <dbReference type="ChEBI" id="CHEBI:78533"/>
        <dbReference type="ChEBI" id="CHEBI:456215"/>
        <dbReference type="EC" id="6.1.1.11"/>
    </reaction>
</comment>
<evidence type="ECO:0000256" key="14">
    <source>
        <dbReference type="ARBA" id="ARBA00047929"/>
    </source>
</evidence>
<evidence type="ECO:0000256" key="5">
    <source>
        <dbReference type="ARBA" id="ARBA00022490"/>
    </source>
</evidence>
<evidence type="ECO:0000256" key="7">
    <source>
        <dbReference type="ARBA" id="ARBA00022741"/>
    </source>
</evidence>
<dbReference type="NCBIfam" id="TIGR00414">
    <property type="entry name" value="serS"/>
    <property type="match status" value="1"/>
</dbReference>
<keyword evidence="7" id="KW-0547">Nucleotide-binding</keyword>
<comment type="pathway">
    <text evidence="2">Aminoacyl-tRNA biosynthesis; selenocysteinyl-tRNA(Sec) biosynthesis; L-seryl-tRNA(Sec) from L-serine and tRNA(Sec): step 1/1.</text>
</comment>
<dbReference type="InterPro" id="IPR002314">
    <property type="entry name" value="aa-tRNA-synt_IIb"/>
</dbReference>
<dbReference type="EC" id="6.1.1.11" evidence="4"/>
<evidence type="ECO:0000256" key="11">
    <source>
        <dbReference type="ARBA" id="ARBA00031113"/>
    </source>
</evidence>
<dbReference type="PIRSF" id="PIRSF001529">
    <property type="entry name" value="Ser-tRNA-synth_IIa"/>
    <property type="match status" value="1"/>
</dbReference>
<comment type="catalytic activity">
    <reaction evidence="15">
        <text>tRNA(Ser) + L-serine + ATP = L-seryl-tRNA(Ser) + AMP + diphosphate + H(+)</text>
        <dbReference type="Rhea" id="RHEA:12292"/>
        <dbReference type="Rhea" id="RHEA-COMP:9669"/>
        <dbReference type="Rhea" id="RHEA-COMP:9703"/>
        <dbReference type="ChEBI" id="CHEBI:15378"/>
        <dbReference type="ChEBI" id="CHEBI:30616"/>
        <dbReference type="ChEBI" id="CHEBI:33019"/>
        <dbReference type="ChEBI" id="CHEBI:33384"/>
        <dbReference type="ChEBI" id="CHEBI:78442"/>
        <dbReference type="ChEBI" id="CHEBI:78533"/>
        <dbReference type="ChEBI" id="CHEBI:456215"/>
        <dbReference type="EC" id="6.1.1.11"/>
    </reaction>
</comment>